<dbReference type="GO" id="GO:0005778">
    <property type="term" value="C:peroxisomal membrane"/>
    <property type="evidence" value="ECO:0007669"/>
    <property type="project" value="TreeGrafter"/>
</dbReference>
<dbReference type="GO" id="GO:0004420">
    <property type="term" value="F:hydroxymethylglutaryl-CoA reductase (NADPH) activity"/>
    <property type="evidence" value="ECO:0007669"/>
    <property type="project" value="UniProtKB-EC"/>
</dbReference>
<sequence>NAHASNMVTAIFIATGQDPAQNVTSSNCITLMEPCGVNGEDLHISCTMPCIEVGTVGGGTNLPDQQACLKILGLNGPNATNPGENARTLAAIICSTVLAGELSIMAAQSAGHLVQSHMRLNRSNLNLV</sequence>
<dbReference type="AlphaFoldDB" id="A0A8J2LLY4"/>
<dbReference type="InterPro" id="IPR002202">
    <property type="entry name" value="HMG_CoA_Rdtase"/>
</dbReference>
<dbReference type="EC" id="1.1.1.34" evidence="2"/>
<evidence type="ECO:0000313" key="3">
    <source>
        <dbReference type="EMBL" id="CAG7825634.1"/>
    </source>
</evidence>
<dbReference type="GO" id="GO:0008299">
    <property type="term" value="P:isoprenoid biosynthetic process"/>
    <property type="evidence" value="ECO:0007669"/>
    <property type="project" value="TreeGrafter"/>
</dbReference>
<comment type="caution">
    <text evidence="3">The sequence shown here is derived from an EMBL/GenBank/DDBJ whole genome shotgun (WGS) entry which is preliminary data.</text>
</comment>
<keyword evidence="4" id="KW-1185">Reference proteome</keyword>
<dbReference type="Pfam" id="PF00368">
    <property type="entry name" value="HMG-CoA_red"/>
    <property type="match status" value="1"/>
</dbReference>
<feature type="non-terminal residue" evidence="3">
    <location>
        <position position="1"/>
    </location>
</feature>
<evidence type="ECO:0000313" key="4">
    <source>
        <dbReference type="Proteomes" id="UP000708208"/>
    </source>
</evidence>
<dbReference type="GO" id="GO:0015936">
    <property type="term" value="P:coenzyme A metabolic process"/>
    <property type="evidence" value="ECO:0007669"/>
    <property type="project" value="InterPro"/>
</dbReference>
<dbReference type="InterPro" id="IPR023076">
    <property type="entry name" value="HMG_CoA_Rdtase_CS"/>
</dbReference>
<accession>A0A8J2LLY4</accession>
<dbReference type="GO" id="GO:0016126">
    <property type="term" value="P:sterol biosynthetic process"/>
    <property type="evidence" value="ECO:0007669"/>
    <property type="project" value="TreeGrafter"/>
</dbReference>
<dbReference type="PROSITE" id="PS50065">
    <property type="entry name" value="HMG_COA_REDUCTASE_4"/>
    <property type="match status" value="1"/>
</dbReference>
<feature type="non-terminal residue" evidence="3">
    <location>
        <position position="128"/>
    </location>
</feature>
<dbReference type="PROSITE" id="PS00318">
    <property type="entry name" value="HMG_COA_REDUCTASE_2"/>
    <property type="match status" value="1"/>
</dbReference>
<dbReference type="Proteomes" id="UP000708208">
    <property type="component" value="Unassembled WGS sequence"/>
</dbReference>
<dbReference type="OrthoDB" id="6681311at2759"/>
<protein>
    <recommendedName>
        <fullName evidence="2">hydroxymethylglutaryl-CoA reductase (NADPH)</fullName>
        <ecNumber evidence="2">1.1.1.34</ecNumber>
    </recommendedName>
</protein>
<dbReference type="GO" id="GO:0005789">
    <property type="term" value="C:endoplasmic reticulum membrane"/>
    <property type="evidence" value="ECO:0007669"/>
    <property type="project" value="TreeGrafter"/>
</dbReference>
<reference evidence="3" key="1">
    <citation type="submission" date="2021-06" db="EMBL/GenBank/DDBJ databases">
        <authorList>
            <person name="Hodson N. C."/>
            <person name="Mongue J. A."/>
            <person name="Jaron S. K."/>
        </authorList>
    </citation>
    <scope>NUCLEOTIDE SEQUENCE</scope>
</reference>
<name>A0A8J2LLY4_9HEXA</name>
<dbReference type="PANTHER" id="PTHR10572:SF24">
    <property type="entry name" value="3-HYDROXY-3-METHYLGLUTARYL-COENZYME A REDUCTASE"/>
    <property type="match status" value="1"/>
</dbReference>
<proteinExistence type="predicted"/>
<organism evidence="3 4">
    <name type="scientific">Allacma fusca</name>
    <dbReference type="NCBI Taxonomy" id="39272"/>
    <lineage>
        <taxon>Eukaryota</taxon>
        <taxon>Metazoa</taxon>
        <taxon>Ecdysozoa</taxon>
        <taxon>Arthropoda</taxon>
        <taxon>Hexapoda</taxon>
        <taxon>Collembola</taxon>
        <taxon>Symphypleona</taxon>
        <taxon>Sminthuridae</taxon>
        <taxon>Allacma</taxon>
    </lineage>
</organism>
<dbReference type="EMBL" id="CAJVCH010537029">
    <property type="protein sequence ID" value="CAG7825634.1"/>
    <property type="molecule type" value="Genomic_DNA"/>
</dbReference>
<evidence type="ECO:0000256" key="2">
    <source>
        <dbReference type="ARBA" id="ARBA00012999"/>
    </source>
</evidence>
<dbReference type="PANTHER" id="PTHR10572">
    <property type="entry name" value="3-HYDROXY-3-METHYLGLUTARYL-COENZYME A REDUCTASE"/>
    <property type="match status" value="1"/>
</dbReference>
<evidence type="ECO:0000256" key="1">
    <source>
        <dbReference type="ARBA" id="ARBA00005084"/>
    </source>
</evidence>
<gene>
    <name evidence="3" type="ORF">AFUS01_LOCUS35735</name>
</gene>
<comment type="pathway">
    <text evidence="1">Metabolic intermediate biosynthesis; (R)-mevalonate biosynthesis; (R)-mevalonate from acetyl-CoA: step 3/3.</text>
</comment>